<protein>
    <submittedName>
        <fullName evidence="3">Uncharacterized protein</fullName>
    </submittedName>
</protein>
<feature type="compositionally biased region" description="Low complexity" evidence="1">
    <location>
        <begin position="58"/>
        <end position="71"/>
    </location>
</feature>
<dbReference type="Proteomes" id="UP000887578">
    <property type="component" value="Unplaced"/>
</dbReference>
<keyword evidence="2" id="KW-1185">Reference proteome</keyword>
<evidence type="ECO:0000313" key="2">
    <source>
        <dbReference type="Proteomes" id="UP000887578"/>
    </source>
</evidence>
<feature type="region of interest" description="Disordered" evidence="1">
    <location>
        <begin position="40"/>
        <end position="107"/>
    </location>
</feature>
<accession>A0A914PTX5</accession>
<reference evidence="3" key="1">
    <citation type="submission" date="2022-11" db="UniProtKB">
        <authorList>
            <consortium name="WormBaseParasite"/>
        </authorList>
    </citation>
    <scope>IDENTIFICATION</scope>
</reference>
<dbReference type="WBParaSite" id="PDA_v2.g19705.t1">
    <property type="protein sequence ID" value="PDA_v2.g19705.t1"/>
    <property type="gene ID" value="PDA_v2.g19705"/>
</dbReference>
<sequence>MSNKNNSSGGRQLGEDDARALFNALEPALRNLLIEEIRRSDASQEPPENDWDFQPIASTSSGNLKSSSTQSEPMDKSQPMQESQPMEEVCSSSQDPNPGRRQRARDDAIIAAAYNAIKNMNNATQR</sequence>
<feature type="compositionally biased region" description="Polar residues" evidence="1">
    <location>
        <begin position="78"/>
        <end position="96"/>
    </location>
</feature>
<dbReference type="AlphaFoldDB" id="A0A914PTX5"/>
<evidence type="ECO:0000313" key="3">
    <source>
        <dbReference type="WBParaSite" id="PDA_v2.g19705.t1"/>
    </source>
</evidence>
<proteinExistence type="predicted"/>
<name>A0A914PTX5_9BILA</name>
<organism evidence="2 3">
    <name type="scientific">Panagrolaimus davidi</name>
    <dbReference type="NCBI Taxonomy" id="227884"/>
    <lineage>
        <taxon>Eukaryota</taxon>
        <taxon>Metazoa</taxon>
        <taxon>Ecdysozoa</taxon>
        <taxon>Nematoda</taxon>
        <taxon>Chromadorea</taxon>
        <taxon>Rhabditida</taxon>
        <taxon>Tylenchina</taxon>
        <taxon>Panagrolaimomorpha</taxon>
        <taxon>Panagrolaimoidea</taxon>
        <taxon>Panagrolaimidae</taxon>
        <taxon>Panagrolaimus</taxon>
    </lineage>
</organism>
<evidence type="ECO:0000256" key="1">
    <source>
        <dbReference type="SAM" id="MobiDB-lite"/>
    </source>
</evidence>